<keyword evidence="3 11" id="KW-0349">Heme</keyword>
<keyword evidence="8 11" id="KW-0408">Iron</keyword>
<dbReference type="GO" id="GO:0004497">
    <property type="term" value="F:monooxygenase activity"/>
    <property type="evidence" value="ECO:0007669"/>
    <property type="project" value="UniProtKB-KW"/>
</dbReference>
<dbReference type="PROSITE" id="PS00086">
    <property type="entry name" value="CYTOCHROME_P450"/>
    <property type="match status" value="1"/>
</dbReference>
<sequence length="504" mass="57240">MEHARLYFLCAIVFVFLLKKLFTWHNKQLPPSPSSSIPIIGHLHLIKAPAYRTLQKLSSQYGPIMLLSFGIRKVLVISSSSLVKECFSMNDIVFADRPKNLTGKYLHYNHTTIGRSNYGPHWRNLRRISVVEIFSTNRLNMFLSIRQEEVRYLLKNLYGISHSGFSRVEMKSRIFDLAFNVVVRMTAGKRYFGAEVDDLDEAQRFQDTLRETFEVMGAFEPSDFLPFLRWIDFQGKEKRIIELSKRSDELSQGLVDEHRKRRADCVTQEGRNKTLIDTALSLQEAEPDTYIDDIIKGLMMTMLTAGTITSAVTIEWALSVLLNHPTVLKKAKAELDNQVGQERLVEEHDLSKLPYLESIINETMRLYPAAPLLAPHESSDNCTVGGYHIPRGTILLVNAWAVHRDPKVWDDANTFRPERFLGQDTDAYKLVPFGVGRRACPGTGLANRVVGLALASLIQCFEWERVGEEEVDMTEGTGLAMPKAKPLEAMCKARESMVNVLSTL</sequence>
<evidence type="ECO:0000256" key="5">
    <source>
        <dbReference type="ARBA" id="ARBA00022723"/>
    </source>
</evidence>
<dbReference type="GO" id="GO:0016020">
    <property type="term" value="C:membrane"/>
    <property type="evidence" value="ECO:0007669"/>
    <property type="project" value="UniProtKB-SubCell"/>
</dbReference>
<keyword evidence="10" id="KW-0472">Membrane</keyword>
<evidence type="ECO:0000256" key="12">
    <source>
        <dbReference type="RuleBase" id="RU000461"/>
    </source>
</evidence>
<evidence type="ECO:0000256" key="4">
    <source>
        <dbReference type="ARBA" id="ARBA00022692"/>
    </source>
</evidence>
<organism evidence="13 14">
    <name type="scientific">Turnera subulata</name>
    <dbReference type="NCBI Taxonomy" id="218843"/>
    <lineage>
        <taxon>Eukaryota</taxon>
        <taxon>Viridiplantae</taxon>
        <taxon>Streptophyta</taxon>
        <taxon>Embryophyta</taxon>
        <taxon>Tracheophyta</taxon>
        <taxon>Spermatophyta</taxon>
        <taxon>Magnoliopsida</taxon>
        <taxon>eudicotyledons</taxon>
        <taxon>Gunneridae</taxon>
        <taxon>Pentapetalae</taxon>
        <taxon>rosids</taxon>
        <taxon>fabids</taxon>
        <taxon>Malpighiales</taxon>
        <taxon>Passifloraceae</taxon>
        <taxon>Turnera</taxon>
    </lineage>
</organism>
<evidence type="ECO:0000313" key="14">
    <source>
        <dbReference type="Proteomes" id="UP001141552"/>
    </source>
</evidence>
<evidence type="ECO:0000256" key="2">
    <source>
        <dbReference type="ARBA" id="ARBA00010617"/>
    </source>
</evidence>
<dbReference type="InterPro" id="IPR002401">
    <property type="entry name" value="Cyt_P450_E_grp-I"/>
</dbReference>
<dbReference type="Gene3D" id="1.10.630.10">
    <property type="entry name" value="Cytochrome P450"/>
    <property type="match status" value="1"/>
</dbReference>
<feature type="binding site" description="axial binding residue" evidence="11">
    <location>
        <position position="440"/>
    </location>
    <ligand>
        <name>heme</name>
        <dbReference type="ChEBI" id="CHEBI:30413"/>
    </ligand>
    <ligandPart>
        <name>Fe</name>
        <dbReference type="ChEBI" id="CHEBI:18248"/>
    </ligandPart>
</feature>
<evidence type="ECO:0008006" key="15">
    <source>
        <dbReference type="Google" id="ProtNLM"/>
    </source>
</evidence>
<dbReference type="PRINTS" id="PR00385">
    <property type="entry name" value="P450"/>
</dbReference>
<keyword evidence="14" id="KW-1185">Reference proteome</keyword>
<dbReference type="PRINTS" id="PR00463">
    <property type="entry name" value="EP450I"/>
</dbReference>
<keyword evidence="5 11" id="KW-0479">Metal-binding</keyword>
<dbReference type="InterPro" id="IPR001128">
    <property type="entry name" value="Cyt_P450"/>
</dbReference>
<keyword evidence="6" id="KW-1133">Transmembrane helix</keyword>
<evidence type="ECO:0000256" key="6">
    <source>
        <dbReference type="ARBA" id="ARBA00022989"/>
    </source>
</evidence>
<reference evidence="13" key="2">
    <citation type="journal article" date="2023" name="Plants (Basel)">
        <title>Annotation of the Turnera subulata (Passifloraceae) Draft Genome Reveals the S-Locus Evolved after the Divergence of Turneroideae from Passifloroideae in a Stepwise Manner.</title>
        <authorList>
            <person name="Henning P.M."/>
            <person name="Roalson E.H."/>
            <person name="Mir W."/>
            <person name="McCubbin A.G."/>
            <person name="Shore J.S."/>
        </authorList>
    </citation>
    <scope>NUCLEOTIDE SEQUENCE</scope>
    <source>
        <strain evidence="13">F60SS</strain>
    </source>
</reference>
<dbReference type="EMBL" id="JAKUCV010003353">
    <property type="protein sequence ID" value="KAJ4839296.1"/>
    <property type="molecule type" value="Genomic_DNA"/>
</dbReference>
<dbReference type="InterPro" id="IPR017972">
    <property type="entry name" value="Cyt_P450_CS"/>
</dbReference>
<comment type="subcellular location">
    <subcellularLocation>
        <location evidence="1">Membrane</location>
        <topology evidence="1">Single-pass membrane protein</topology>
    </subcellularLocation>
</comment>
<keyword evidence="7 12" id="KW-0560">Oxidoreductase</keyword>
<dbReference type="InterPro" id="IPR050651">
    <property type="entry name" value="Plant_Cytochrome_P450_Monoox"/>
</dbReference>
<protein>
    <recommendedName>
        <fullName evidence="15">Cytochrome P450</fullName>
    </recommendedName>
</protein>
<evidence type="ECO:0000256" key="7">
    <source>
        <dbReference type="ARBA" id="ARBA00023002"/>
    </source>
</evidence>
<gene>
    <name evidence="13" type="ORF">Tsubulata_021890</name>
</gene>
<dbReference type="OrthoDB" id="1055148at2759"/>
<evidence type="ECO:0000313" key="13">
    <source>
        <dbReference type="EMBL" id="KAJ4839296.1"/>
    </source>
</evidence>
<evidence type="ECO:0000256" key="10">
    <source>
        <dbReference type="ARBA" id="ARBA00023136"/>
    </source>
</evidence>
<keyword evidence="4" id="KW-0812">Transmembrane</keyword>
<dbReference type="GO" id="GO:0005506">
    <property type="term" value="F:iron ion binding"/>
    <property type="evidence" value="ECO:0007669"/>
    <property type="project" value="InterPro"/>
</dbReference>
<comment type="caution">
    <text evidence="13">The sequence shown here is derived from an EMBL/GenBank/DDBJ whole genome shotgun (WGS) entry which is preliminary data.</text>
</comment>
<reference evidence="13" key="1">
    <citation type="submission" date="2022-02" db="EMBL/GenBank/DDBJ databases">
        <authorList>
            <person name="Henning P.M."/>
            <person name="McCubbin A.G."/>
            <person name="Shore J.S."/>
        </authorList>
    </citation>
    <scope>NUCLEOTIDE SEQUENCE</scope>
    <source>
        <strain evidence="13">F60SS</strain>
        <tissue evidence="13">Leaves</tissue>
    </source>
</reference>
<comment type="similarity">
    <text evidence="2 12">Belongs to the cytochrome P450 family.</text>
</comment>
<dbReference type="AlphaFoldDB" id="A0A9Q0JE21"/>
<evidence type="ECO:0000256" key="3">
    <source>
        <dbReference type="ARBA" id="ARBA00022617"/>
    </source>
</evidence>
<dbReference type="Pfam" id="PF00067">
    <property type="entry name" value="p450"/>
    <property type="match status" value="1"/>
</dbReference>
<keyword evidence="9 12" id="KW-0503">Monooxygenase</keyword>
<comment type="cofactor">
    <cofactor evidence="11">
        <name>heme</name>
        <dbReference type="ChEBI" id="CHEBI:30413"/>
    </cofactor>
</comment>
<dbReference type="GO" id="GO:0020037">
    <property type="term" value="F:heme binding"/>
    <property type="evidence" value="ECO:0007669"/>
    <property type="project" value="InterPro"/>
</dbReference>
<dbReference type="FunFam" id="1.10.630.10:FF:000023">
    <property type="entry name" value="Cytochrome P450 family protein"/>
    <property type="match status" value="1"/>
</dbReference>
<dbReference type="SUPFAM" id="SSF48264">
    <property type="entry name" value="Cytochrome P450"/>
    <property type="match status" value="1"/>
</dbReference>
<name>A0A9Q0JE21_9ROSI</name>
<evidence type="ECO:0000256" key="11">
    <source>
        <dbReference type="PIRSR" id="PIRSR602401-1"/>
    </source>
</evidence>
<dbReference type="PANTHER" id="PTHR47947">
    <property type="entry name" value="CYTOCHROME P450 82C3-RELATED"/>
    <property type="match status" value="1"/>
</dbReference>
<accession>A0A9Q0JE21</accession>
<dbReference type="PANTHER" id="PTHR47947:SF62">
    <property type="entry name" value="CYTOCHROME P450, FAMILY 81, SUBFAMILY D, POLYPEPTIDE 5"/>
    <property type="match status" value="1"/>
</dbReference>
<evidence type="ECO:0000256" key="1">
    <source>
        <dbReference type="ARBA" id="ARBA00004167"/>
    </source>
</evidence>
<proteinExistence type="inferred from homology"/>
<dbReference type="CDD" id="cd20653">
    <property type="entry name" value="CYP81"/>
    <property type="match status" value="1"/>
</dbReference>
<dbReference type="InterPro" id="IPR036396">
    <property type="entry name" value="Cyt_P450_sf"/>
</dbReference>
<dbReference type="Proteomes" id="UP001141552">
    <property type="component" value="Unassembled WGS sequence"/>
</dbReference>
<evidence type="ECO:0000256" key="9">
    <source>
        <dbReference type="ARBA" id="ARBA00023033"/>
    </source>
</evidence>
<dbReference type="GO" id="GO:0016705">
    <property type="term" value="F:oxidoreductase activity, acting on paired donors, with incorporation or reduction of molecular oxygen"/>
    <property type="evidence" value="ECO:0007669"/>
    <property type="project" value="InterPro"/>
</dbReference>
<evidence type="ECO:0000256" key="8">
    <source>
        <dbReference type="ARBA" id="ARBA00023004"/>
    </source>
</evidence>